<dbReference type="AlphaFoldDB" id="A0A139AJK9"/>
<keyword evidence="4" id="KW-0969">Cilium</keyword>
<feature type="compositionally biased region" description="Basic and acidic residues" evidence="6">
    <location>
        <begin position="245"/>
        <end position="257"/>
    </location>
</feature>
<protein>
    <submittedName>
        <fullName evidence="7">Outer arm dynein light chain 1</fullName>
    </submittedName>
</protein>
<dbReference type="Gene3D" id="3.80.10.10">
    <property type="entry name" value="Ribonuclease Inhibitor"/>
    <property type="match status" value="2"/>
</dbReference>
<name>A0A139AJK9_GONPJ</name>
<evidence type="ECO:0000313" key="8">
    <source>
        <dbReference type="Proteomes" id="UP000070544"/>
    </source>
</evidence>
<keyword evidence="3" id="KW-0677">Repeat</keyword>
<evidence type="ECO:0000256" key="2">
    <source>
        <dbReference type="ARBA" id="ARBA00022614"/>
    </source>
</evidence>
<proteinExistence type="predicted"/>
<dbReference type="Pfam" id="PF13855">
    <property type="entry name" value="LRR_8"/>
    <property type="match status" value="2"/>
</dbReference>
<evidence type="ECO:0000256" key="1">
    <source>
        <dbReference type="ARBA" id="ARBA00004138"/>
    </source>
</evidence>
<dbReference type="InterPro" id="IPR001611">
    <property type="entry name" value="Leu-rich_rpt"/>
</dbReference>
<feature type="compositionally biased region" description="Low complexity" evidence="6">
    <location>
        <begin position="302"/>
        <end position="313"/>
    </location>
</feature>
<keyword evidence="2" id="KW-0433">Leucine-rich repeat</keyword>
<reference evidence="7 8" key="1">
    <citation type="journal article" date="2015" name="Genome Biol. Evol.">
        <title>Phylogenomic analyses indicate that early fungi evolved digesting cell walls of algal ancestors of land plants.</title>
        <authorList>
            <person name="Chang Y."/>
            <person name="Wang S."/>
            <person name="Sekimoto S."/>
            <person name="Aerts A.L."/>
            <person name="Choi C."/>
            <person name="Clum A."/>
            <person name="LaButti K.M."/>
            <person name="Lindquist E.A."/>
            <person name="Yee Ngan C."/>
            <person name="Ohm R.A."/>
            <person name="Salamov A.A."/>
            <person name="Grigoriev I.V."/>
            <person name="Spatafora J.W."/>
            <person name="Berbee M.L."/>
        </authorList>
    </citation>
    <scope>NUCLEOTIDE SEQUENCE [LARGE SCALE GENOMIC DNA]</scope>
    <source>
        <strain evidence="7 8">JEL478</strain>
    </source>
</reference>
<evidence type="ECO:0000256" key="3">
    <source>
        <dbReference type="ARBA" id="ARBA00022737"/>
    </source>
</evidence>
<dbReference type="InterPro" id="IPR032675">
    <property type="entry name" value="LRR_dom_sf"/>
</dbReference>
<evidence type="ECO:0000256" key="6">
    <source>
        <dbReference type="SAM" id="MobiDB-lite"/>
    </source>
</evidence>
<dbReference type="PROSITE" id="PS51450">
    <property type="entry name" value="LRR"/>
    <property type="match status" value="3"/>
</dbReference>
<feature type="region of interest" description="Disordered" evidence="6">
    <location>
        <begin position="302"/>
        <end position="371"/>
    </location>
</feature>
<dbReference type="InterPro" id="IPR050576">
    <property type="entry name" value="Cilia_flagella_integrity"/>
</dbReference>
<keyword evidence="8" id="KW-1185">Reference proteome</keyword>
<dbReference type="Proteomes" id="UP000070544">
    <property type="component" value="Unassembled WGS sequence"/>
</dbReference>
<sequence length="371" mass="40045">LTASVLERGAHGRRAGSESTEKFLSRVSQINLGGFGLDELSDALALCPALDTLHIYANALASSTVSPLHHLRSLTHLHIQDNLLTTTLPLGCLKKLRWLDVSGNRIARVEGLSECAEMETLRVERQQGVESVELEQVSFRGMARTLTDLSLASNALTNLHAFTHLTELKALDLSNTNIADWETLTTLLSRLFSLTNLRLLSTPLQATTPSHAYRARVVLTSGPKLASLDGKNVVAAERLVWERKRAREEQVERKKLAGEGGPAEAASEQAQEVEREQEPAPVPHLPPYATQYRDMLIHKLAHASSAPSPSSSHAHPRSGSKPAPPPGVIPAGTIPVPDMYRPLKALHAPKAGRKVGSRGVVVERGGGVDGV</sequence>
<dbReference type="OrthoDB" id="266138at2759"/>
<dbReference type="OMA" id="RRFLMNW"/>
<dbReference type="EMBL" id="KQ965749">
    <property type="protein sequence ID" value="KXS16951.1"/>
    <property type="molecule type" value="Genomic_DNA"/>
</dbReference>
<dbReference type="PANTHER" id="PTHR45973:SF9">
    <property type="entry name" value="LEUCINE-RICH REPEAT-CONTAINING PROTEIN 46"/>
    <property type="match status" value="1"/>
</dbReference>
<gene>
    <name evidence="7" type="ORF">M427DRAFT_268151</name>
</gene>
<evidence type="ECO:0000256" key="5">
    <source>
        <dbReference type="ARBA" id="ARBA00023273"/>
    </source>
</evidence>
<evidence type="ECO:0000313" key="7">
    <source>
        <dbReference type="EMBL" id="KXS16951.1"/>
    </source>
</evidence>
<dbReference type="SUPFAM" id="SSF52058">
    <property type="entry name" value="L domain-like"/>
    <property type="match status" value="1"/>
</dbReference>
<accession>A0A139AJK9</accession>
<evidence type="ECO:0000256" key="4">
    <source>
        <dbReference type="ARBA" id="ARBA00023069"/>
    </source>
</evidence>
<feature type="region of interest" description="Disordered" evidence="6">
    <location>
        <begin position="245"/>
        <end position="287"/>
    </location>
</feature>
<feature type="non-terminal residue" evidence="7">
    <location>
        <position position="1"/>
    </location>
</feature>
<dbReference type="PANTHER" id="PTHR45973">
    <property type="entry name" value="PROTEIN PHOSPHATASE 1 REGULATORY SUBUNIT SDS22-RELATED"/>
    <property type="match status" value="1"/>
</dbReference>
<organism evidence="7 8">
    <name type="scientific">Gonapodya prolifera (strain JEL478)</name>
    <name type="common">Monoblepharis prolifera</name>
    <dbReference type="NCBI Taxonomy" id="1344416"/>
    <lineage>
        <taxon>Eukaryota</taxon>
        <taxon>Fungi</taxon>
        <taxon>Fungi incertae sedis</taxon>
        <taxon>Chytridiomycota</taxon>
        <taxon>Chytridiomycota incertae sedis</taxon>
        <taxon>Monoblepharidomycetes</taxon>
        <taxon>Monoblepharidales</taxon>
        <taxon>Gonapodyaceae</taxon>
        <taxon>Gonapodya</taxon>
    </lineage>
</organism>
<keyword evidence="5" id="KW-0966">Cell projection</keyword>
<dbReference type="STRING" id="1344416.A0A139AJK9"/>
<comment type="subcellular location">
    <subcellularLocation>
        <location evidence="1">Cell projection</location>
        <location evidence="1">Cilium</location>
    </subcellularLocation>
</comment>